<dbReference type="Pfam" id="PF04833">
    <property type="entry name" value="COBRA"/>
    <property type="match status" value="1"/>
</dbReference>
<name>A0AAD1Z9X6_9LAMI</name>
<dbReference type="EMBL" id="OU503042">
    <property type="protein sequence ID" value="CAI9765469.1"/>
    <property type="molecule type" value="Genomic_DNA"/>
</dbReference>
<keyword evidence="2" id="KW-0732">Signal</keyword>
<dbReference type="GO" id="GO:0010215">
    <property type="term" value="P:cellulose microfibril organization"/>
    <property type="evidence" value="ECO:0007669"/>
    <property type="project" value="InterPro"/>
</dbReference>
<dbReference type="PANTHER" id="PTHR31673:SF41">
    <property type="entry name" value="COBRA-LIKE PROTEIN"/>
    <property type="match status" value="1"/>
</dbReference>
<sequence>MSNSSFELTVGNLEKNSAGYKPLNLTLMAPGPGYTCVPLKDMNPIVSLVTGGRRKEQVFRTWKSTCTFSSYLANESPKNKWFGTSMPRMKVGDKITKGGKD</sequence>
<keyword evidence="3" id="KW-0325">Glycoprotein</keyword>
<gene>
    <name evidence="4" type="ORF">FPE_LOCUS12899</name>
</gene>
<evidence type="ECO:0000256" key="2">
    <source>
        <dbReference type="ARBA" id="ARBA00022729"/>
    </source>
</evidence>
<dbReference type="Proteomes" id="UP000834106">
    <property type="component" value="Chromosome 7"/>
</dbReference>
<comment type="similarity">
    <text evidence="1">Belongs to the COBRA family.</text>
</comment>
<organism evidence="4 5">
    <name type="scientific">Fraxinus pennsylvanica</name>
    <dbReference type="NCBI Taxonomy" id="56036"/>
    <lineage>
        <taxon>Eukaryota</taxon>
        <taxon>Viridiplantae</taxon>
        <taxon>Streptophyta</taxon>
        <taxon>Embryophyta</taxon>
        <taxon>Tracheophyta</taxon>
        <taxon>Spermatophyta</taxon>
        <taxon>Magnoliopsida</taxon>
        <taxon>eudicotyledons</taxon>
        <taxon>Gunneridae</taxon>
        <taxon>Pentapetalae</taxon>
        <taxon>asterids</taxon>
        <taxon>lamiids</taxon>
        <taxon>Lamiales</taxon>
        <taxon>Oleaceae</taxon>
        <taxon>Oleeae</taxon>
        <taxon>Fraxinus</taxon>
    </lineage>
</organism>
<evidence type="ECO:0000256" key="3">
    <source>
        <dbReference type="ARBA" id="ARBA00023180"/>
    </source>
</evidence>
<protein>
    <submittedName>
        <fullName evidence="4">Uncharacterized protein</fullName>
    </submittedName>
</protein>
<accession>A0AAD1Z9X6</accession>
<reference evidence="4" key="1">
    <citation type="submission" date="2023-05" db="EMBL/GenBank/DDBJ databases">
        <authorList>
            <person name="Huff M."/>
        </authorList>
    </citation>
    <scope>NUCLEOTIDE SEQUENCE</scope>
</reference>
<dbReference type="AlphaFoldDB" id="A0AAD1Z9X6"/>
<dbReference type="InterPro" id="IPR006918">
    <property type="entry name" value="COBRA_pln"/>
</dbReference>
<evidence type="ECO:0000313" key="4">
    <source>
        <dbReference type="EMBL" id="CAI9765469.1"/>
    </source>
</evidence>
<keyword evidence="5" id="KW-1185">Reference proteome</keyword>
<dbReference type="PANTHER" id="PTHR31673">
    <property type="entry name" value="PROTEIN COBRA"/>
    <property type="match status" value="1"/>
</dbReference>
<proteinExistence type="inferred from homology"/>
<evidence type="ECO:0000256" key="1">
    <source>
        <dbReference type="ARBA" id="ARBA00005507"/>
    </source>
</evidence>
<dbReference type="GO" id="GO:0052324">
    <property type="term" value="P:plant-type cell wall cellulose biosynthetic process"/>
    <property type="evidence" value="ECO:0007669"/>
    <property type="project" value="TreeGrafter"/>
</dbReference>
<evidence type="ECO:0000313" key="5">
    <source>
        <dbReference type="Proteomes" id="UP000834106"/>
    </source>
</evidence>
<dbReference type="GO" id="GO:0005886">
    <property type="term" value="C:plasma membrane"/>
    <property type="evidence" value="ECO:0007669"/>
    <property type="project" value="TreeGrafter"/>
</dbReference>